<accession>A0ABD6CFY4</accession>
<dbReference type="Proteomes" id="UP001597119">
    <property type="component" value="Unassembled WGS sequence"/>
</dbReference>
<organism evidence="3 4">
    <name type="scientific">Halorientalis brevis</name>
    <dbReference type="NCBI Taxonomy" id="1126241"/>
    <lineage>
        <taxon>Archaea</taxon>
        <taxon>Methanobacteriati</taxon>
        <taxon>Methanobacteriota</taxon>
        <taxon>Stenosarchaea group</taxon>
        <taxon>Halobacteria</taxon>
        <taxon>Halobacteriales</taxon>
        <taxon>Haloarculaceae</taxon>
        <taxon>Halorientalis</taxon>
    </lineage>
</organism>
<sequence length="328" mass="35499">MRAVPTDLVLLLIYLALGDALLLQDATARPIRTVVGMPILLFFPGYALVAALFPKKNESVPAGIIPFGNNAGRGTTHGLGLVERVALSFGLSIALLPLFGIGLSVVGLPLDGTEIIQILTVTVVVLTLSAAVRRLSVGPSERFRLPVDQWLNEVRTATVRAPSALDAILNVVLALGIVLAFTSLGLGLVTPTSGESYTQFQLLTTNESDDYTTAGYPQTMDTGEPRSLVANVVNKEGKRTTYTVVVQLQRVEKTDGELTVQERQSIETLEYTLDPNESVYDSHTVTPRMAGDDLRLTYLLYAGSPPTTPTIQNSYRHTYLWVNVTRST</sequence>
<evidence type="ECO:0000313" key="3">
    <source>
        <dbReference type="EMBL" id="MFD1588323.1"/>
    </source>
</evidence>
<dbReference type="InterPro" id="IPR014495">
    <property type="entry name" value="UCP018671"/>
</dbReference>
<dbReference type="PIRSF" id="PIRSF018671">
    <property type="entry name" value="UCP018671"/>
    <property type="match status" value="1"/>
</dbReference>
<feature type="transmembrane region" description="Helical" evidence="1">
    <location>
        <begin position="85"/>
        <end position="109"/>
    </location>
</feature>
<keyword evidence="1" id="KW-1133">Transmembrane helix</keyword>
<keyword evidence="1" id="KW-0812">Transmembrane</keyword>
<evidence type="ECO:0000256" key="1">
    <source>
        <dbReference type="SAM" id="Phobius"/>
    </source>
</evidence>
<gene>
    <name evidence="3" type="ORF">ACFR9U_15180</name>
</gene>
<dbReference type="EMBL" id="JBHUDJ010000011">
    <property type="protein sequence ID" value="MFD1588323.1"/>
    <property type="molecule type" value="Genomic_DNA"/>
</dbReference>
<evidence type="ECO:0000313" key="4">
    <source>
        <dbReference type="Proteomes" id="UP001597119"/>
    </source>
</evidence>
<feature type="transmembrane region" description="Helical" evidence="1">
    <location>
        <begin position="33"/>
        <end position="53"/>
    </location>
</feature>
<evidence type="ECO:0000259" key="2">
    <source>
        <dbReference type="Pfam" id="PF07760"/>
    </source>
</evidence>
<dbReference type="AlphaFoldDB" id="A0ABD6CFY4"/>
<comment type="caution">
    <text evidence="3">The sequence shown here is derived from an EMBL/GenBank/DDBJ whole genome shotgun (WGS) entry which is preliminary data.</text>
</comment>
<proteinExistence type="predicted"/>
<keyword evidence="4" id="KW-1185">Reference proteome</keyword>
<dbReference type="Pfam" id="PF07760">
    <property type="entry name" value="DUF1616"/>
    <property type="match status" value="1"/>
</dbReference>
<keyword evidence="1" id="KW-0472">Membrane</keyword>
<name>A0ABD6CFY4_9EURY</name>
<dbReference type="RefSeq" id="WP_247381502.1">
    <property type="nucleotide sequence ID" value="NZ_JALLGV010000010.1"/>
</dbReference>
<reference evidence="3 4" key="1">
    <citation type="journal article" date="2019" name="Int. J. Syst. Evol. Microbiol.">
        <title>The Global Catalogue of Microorganisms (GCM) 10K type strain sequencing project: providing services to taxonomists for standard genome sequencing and annotation.</title>
        <authorList>
            <consortium name="The Broad Institute Genomics Platform"/>
            <consortium name="The Broad Institute Genome Sequencing Center for Infectious Disease"/>
            <person name="Wu L."/>
            <person name="Ma J."/>
        </authorList>
    </citation>
    <scope>NUCLEOTIDE SEQUENCE [LARGE SCALE GENOMIC DNA]</scope>
    <source>
        <strain evidence="3 4">CGMCC 1.12125</strain>
    </source>
</reference>
<feature type="transmembrane region" description="Helical" evidence="1">
    <location>
        <begin position="167"/>
        <end position="189"/>
    </location>
</feature>
<feature type="transmembrane region" description="Helical" evidence="1">
    <location>
        <begin position="115"/>
        <end position="135"/>
    </location>
</feature>
<dbReference type="InterPro" id="IPR011674">
    <property type="entry name" value="DUF1616"/>
</dbReference>
<feature type="domain" description="DUF1616" evidence="2">
    <location>
        <begin position="15"/>
        <end position="323"/>
    </location>
</feature>
<protein>
    <submittedName>
        <fullName evidence="3">DUF1616 domain-containing protein</fullName>
    </submittedName>
</protein>